<evidence type="ECO:0000313" key="2">
    <source>
        <dbReference type="EnsemblMetazoa" id="AQUA005242-PA"/>
    </source>
</evidence>
<evidence type="ECO:0008006" key="4">
    <source>
        <dbReference type="Google" id="ProtNLM"/>
    </source>
</evidence>
<name>A0A182X606_ANOQN</name>
<dbReference type="AlphaFoldDB" id="A0A182X606"/>
<proteinExistence type="predicted"/>
<evidence type="ECO:0000313" key="3">
    <source>
        <dbReference type="Proteomes" id="UP000076407"/>
    </source>
</evidence>
<dbReference type="Proteomes" id="UP000076407">
    <property type="component" value="Unassembled WGS sequence"/>
</dbReference>
<organism evidence="2 3">
    <name type="scientific">Anopheles quadriannulatus</name>
    <name type="common">Mosquito</name>
    <dbReference type="NCBI Taxonomy" id="34691"/>
    <lineage>
        <taxon>Eukaryota</taxon>
        <taxon>Metazoa</taxon>
        <taxon>Ecdysozoa</taxon>
        <taxon>Arthropoda</taxon>
        <taxon>Hexapoda</taxon>
        <taxon>Insecta</taxon>
        <taxon>Pterygota</taxon>
        <taxon>Neoptera</taxon>
        <taxon>Endopterygota</taxon>
        <taxon>Diptera</taxon>
        <taxon>Nematocera</taxon>
        <taxon>Culicoidea</taxon>
        <taxon>Culicidae</taxon>
        <taxon>Anophelinae</taxon>
        <taxon>Anopheles</taxon>
    </lineage>
</organism>
<feature type="chain" id="PRO_5008142486" description="Protein TsetseEP domain-containing protein" evidence="1">
    <location>
        <begin position="21"/>
        <end position="471"/>
    </location>
</feature>
<feature type="signal peptide" evidence="1">
    <location>
        <begin position="1"/>
        <end position="20"/>
    </location>
</feature>
<protein>
    <recommendedName>
        <fullName evidence="4">Protein TsetseEP domain-containing protein</fullName>
    </recommendedName>
</protein>
<keyword evidence="1" id="KW-0732">Signal</keyword>
<accession>A0A182X606</accession>
<keyword evidence="3" id="KW-1185">Reference proteome</keyword>
<dbReference type="EnsemblMetazoa" id="AQUA005242-RA">
    <property type="protein sequence ID" value="AQUA005242-PA"/>
    <property type="gene ID" value="AQUA005242"/>
</dbReference>
<evidence type="ECO:0000256" key="1">
    <source>
        <dbReference type="SAM" id="SignalP"/>
    </source>
</evidence>
<sequence>MKLLIVLVVLCLGVVTLTEAARPVSTEVVEKLKELEPVYKKLQDKVISEVAGAKLATATATDTFYKGIIADKETSLTRSIQLEDDMTYQFNGQASSVDASCLQMLRSIVDMNMNVAGFGYTNCVNNVEAGVKAELDRVYKLLQVDELELFDISLLDVFKGENIISNPAKIIAKLNEKRSQIDGISLTFVTDINAAVNAYSSRLGDMQNEYKSCLLCNESVLKGSFASTKNQLVQTCLGAIILTVEAGRLASMNVVQRLKELEPKHAEIKNRIINFVYSAKYSLAQKTGEFYKQVISTKEGSLANSITLEDELFYQLNHQTQAVDSSCLDFLKSIVDSNINVAGVGFSKCINDVERGVESELHQAQKQLNVDESEIFYQSLLDVFQGENVIAGPDAIAAKLQKKAAEIDAFTSDYMSGVFKVVEQFSSKLWDLRNGYQRCLNVNESVLKMAYDVSKNQLSSTCLGSIVNVEH</sequence>
<reference evidence="2" key="1">
    <citation type="submission" date="2020-05" db="UniProtKB">
        <authorList>
            <consortium name="EnsemblMetazoa"/>
        </authorList>
    </citation>
    <scope>IDENTIFICATION</scope>
    <source>
        <strain evidence="2">SANGQUA</strain>
    </source>
</reference>
<dbReference type="VEuPathDB" id="VectorBase:AQUA005242"/>